<gene>
    <name evidence="5" type="ORF">ACFODO_21215</name>
    <name evidence="6" type="ORF">C9E89_013145</name>
</gene>
<dbReference type="EMBL" id="PYIX02000022">
    <property type="protein sequence ID" value="RFC83069.1"/>
    <property type="molecule type" value="Genomic_DNA"/>
</dbReference>
<dbReference type="GO" id="GO:0003860">
    <property type="term" value="F:3-hydroxyisobutyryl-CoA hydrolase activity"/>
    <property type="evidence" value="ECO:0007669"/>
    <property type="project" value="UniProtKB-EC"/>
</dbReference>
<dbReference type="GO" id="GO:0016853">
    <property type="term" value="F:isomerase activity"/>
    <property type="evidence" value="ECO:0007669"/>
    <property type="project" value="UniProtKB-KW"/>
</dbReference>
<dbReference type="GO" id="GO:0006574">
    <property type="term" value="P:L-valine catabolic process"/>
    <property type="evidence" value="ECO:0007669"/>
    <property type="project" value="TreeGrafter"/>
</dbReference>
<dbReference type="InterPro" id="IPR032259">
    <property type="entry name" value="HIBYL-CoA-H"/>
</dbReference>
<keyword evidence="6" id="KW-0413">Isomerase</keyword>
<dbReference type="OrthoDB" id="9790967at2"/>
<reference evidence="5" key="4">
    <citation type="submission" date="2024-09" db="EMBL/GenBank/DDBJ databases">
        <authorList>
            <person name="Sun Q."/>
            <person name="Mori K."/>
        </authorList>
    </citation>
    <scope>NUCLEOTIDE SEQUENCE</scope>
    <source>
        <strain evidence="5">KCTC 62575</strain>
    </source>
</reference>
<evidence type="ECO:0000256" key="2">
    <source>
        <dbReference type="ARBA" id="ARBA00011915"/>
    </source>
</evidence>
<dbReference type="InterPro" id="IPR029045">
    <property type="entry name" value="ClpP/crotonase-like_dom_sf"/>
</dbReference>
<evidence type="ECO:0000313" key="6">
    <source>
        <dbReference type="EMBL" id="RFC83069.1"/>
    </source>
</evidence>
<dbReference type="CDD" id="cd06558">
    <property type="entry name" value="crotonase-like"/>
    <property type="match status" value="1"/>
</dbReference>
<dbReference type="Pfam" id="PF16113">
    <property type="entry name" value="ECH_2"/>
    <property type="match status" value="1"/>
</dbReference>
<evidence type="ECO:0000313" key="8">
    <source>
        <dbReference type="Proteomes" id="UP001595455"/>
    </source>
</evidence>
<evidence type="ECO:0000259" key="4">
    <source>
        <dbReference type="Pfam" id="PF16113"/>
    </source>
</evidence>
<reference evidence="8" key="3">
    <citation type="journal article" date="2019" name="Int. J. Syst. Evol. Microbiol.">
        <title>The Global Catalogue of Microorganisms (GCM) 10K type strain sequencing project: providing services to taxonomists for standard genome sequencing and annotation.</title>
        <authorList>
            <consortium name="The Broad Institute Genomics Platform"/>
            <consortium name="The Broad Institute Genome Sequencing Center for Infectious Disease"/>
            <person name="Wu L."/>
            <person name="Ma J."/>
        </authorList>
    </citation>
    <scope>NUCLEOTIDE SEQUENCE [LARGE SCALE GENOMIC DNA]</scope>
    <source>
        <strain evidence="8">KCTC 62575</strain>
    </source>
</reference>
<dbReference type="InterPro" id="IPR045004">
    <property type="entry name" value="ECH_dom"/>
</dbReference>
<protein>
    <recommendedName>
        <fullName evidence="2">3-hydroxyisobutyryl-CoA hydrolase</fullName>
        <ecNumber evidence="2">3.1.2.4</ecNumber>
    </recommendedName>
</protein>
<dbReference type="Proteomes" id="UP001595455">
    <property type="component" value="Unassembled WGS sequence"/>
</dbReference>
<evidence type="ECO:0000256" key="1">
    <source>
        <dbReference type="ARBA" id="ARBA00001709"/>
    </source>
</evidence>
<sequence>MNTENHLIIEQQGALGIITLDRVPSLNALSLEMINSIRSQVENWQNEDSVQAILIKSNSPKAFCAGGDIRYLYDSYKNGTEDHKGYFSAEYDMLNSIRASKKPVAVLLDGYVLGGGFGLAQACHIIVSSEKSRFAMPETAIGFFPDVAATHFLSRLDDIGVYLATTGDQISSSDALYLDLIDYHVPSEQLAALQQALVQAEHLTKENIGQIIAQFITHPTESELSLLAENIRKHFGFESLAEIENSLENETDTEYQAWANKVLSTLQQRSLIAKQASLKLQHLGRSLSLQQCMQIERDLQDIWFEHGDIVEGVRALIVDKDKQPKWQQSNPTLDKILAELG</sequence>
<comment type="catalytic activity">
    <reaction evidence="1">
        <text>3-hydroxy-2-methylpropanoyl-CoA + H2O = 3-hydroxy-2-methylpropanoate + CoA + H(+)</text>
        <dbReference type="Rhea" id="RHEA:20888"/>
        <dbReference type="ChEBI" id="CHEBI:11805"/>
        <dbReference type="ChEBI" id="CHEBI:15377"/>
        <dbReference type="ChEBI" id="CHEBI:15378"/>
        <dbReference type="ChEBI" id="CHEBI:57287"/>
        <dbReference type="ChEBI" id="CHEBI:57340"/>
        <dbReference type="EC" id="3.1.2.4"/>
    </reaction>
</comment>
<evidence type="ECO:0000256" key="3">
    <source>
        <dbReference type="ARBA" id="ARBA00022801"/>
    </source>
</evidence>
<dbReference type="RefSeq" id="WP_107008796.1">
    <property type="nucleotide sequence ID" value="NZ_JBHRSF010000157.1"/>
</dbReference>
<keyword evidence="3 5" id="KW-0378">Hydrolase</keyword>
<accession>A0A371YNM0</accession>
<dbReference type="Proteomes" id="UP000240957">
    <property type="component" value="Unassembled WGS sequence"/>
</dbReference>
<organism evidence="6 7">
    <name type="scientific">Acinetobacter sichuanensis</name>
    <dbReference type="NCBI Taxonomy" id="2136183"/>
    <lineage>
        <taxon>Bacteria</taxon>
        <taxon>Pseudomonadati</taxon>
        <taxon>Pseudomonadota</taxon>
        <taxon>Gammaproteobacteria</taxon>
        <taxon>Moraxellales</taxon>
        <taxon>Moraxellaceae</taxon>
        <taxon>Acinetobacter</taxon>
    </lineage>
</organism>
<dbReference type="PANTHER" id="PTHR43176:SF3">
    <property type="entry name" value="3-HYDROXYISOBUTYRYL-COA HYDROLASE, MITOCHONDRIAL"/>
    <property type="match status" value="1"/>
</dbReference>
<dbReference type="NCBIfam" id="NF004127">
    <property type="entry name" value="PRK05617.1"/>
    <property type="match status" value="1"/>
</dbReference>
<evidence type="ECO:0000313" key="5">
    <source>
        <dbReference type="EMBL" id="MFC2997719.1"/>
    </source>
</evidence>
<feature type="domain" description="Enoyl-CoA hydratase/isomerase" evidence="4">
    <location>
        <begin position="16"/>
        <end position="330"/>
    </location>
</feature>
<dbReference type="SUPFAM" id="SSF52096">
    <property type="entry name" value="ClpP/crotonase"/>
    <property type="match status" value="1"/>
</dbReference>
<comment type="caution">
    <text evidence="6">The sequence shown here is derived from an EMBL/GenBank/DDBJ whole genome shotgun (WGS) entry which is preliminary data.</text>
</comment>
<dbReference type="EC" id="3.1.2.4" evidence="2"/>
<reference evidence="6 7" key="2">
    <citation type="submission" date="2018-08" db="EMBL/GenBank/DDBJ databases">
        <title>The draft genome of Acinetobacter sichuanensis strain WCHAc060041.</title>
        <authorList>
            <person name="Qin J."/>
            <person name="Feng Y."/>
            <person name="Zong Z."/>
        </authorList>
    </citation>
    <scope>NUCLEOTIDE SEQUENCE [LARGE SCALE GENOMIC DNA]</scope>
    <source>
        <strain evidence="6 7">WCHAc060041</strain>
    </source>
</reference>
<proteinExistence type="predicted"/>
<dbReference type="AlphaFoldDB" id="A0A371YNM0"/>
<dbReference type="Gene3D" id="3.90.226.10">
    <property type="entry name" value="2-enoyl-CoA Hydratase, Chain A, domain 1"/>
    <property type="match status" value="1"/>
</dbReference>
<name>A0A371YNM0_9GAMM</name>
<dbReference type="PANTHER" id="PTHR43176">
    <property type="entry name" value="3-HYDROXYISOBUTYRYL-COA HYDROLASE-RELATED"/>
    <property type="match status" value="1"/>
</dbReference>
<evidence type="ECO:0000313" key="7">
    <source>
        <dbReference type="Proteomes" id="UP000240957"/>
    </source>
</evidence>
<dbReference type="EMBL" id="JBHRSF010000157">
    <property type="protein sequence ID" value="MFC2997719.1"/>
    <property type="molecule type" value="Genomic_DNA"/>
</dbReference>
<reference evidence="5" key="1">
    <citation type="journal article" date="2014" name="Int. J. Syst. Evol. Microbiol.">
        <title>Complete genome of a new Firmicutes species belonging to the dominant human colonic microbiota ('Ruminococcus bicirculans') reveals two chromosomes and a selective capacity to utilize plant glucans.</title>
        <authorList>
            <consortium name="NISC Comparative Sequencing Program"/>
            <person name="Wegmann U."/>
            <person name="Louis P."/>
            <person name="Goesmann A."/>
            <person name="Henrissat B."/>
            <person name="Duncan S.H."/>
            <person name="Flint H.J."/>
        </authorList>
    </citation>
    <scope>NUCLEOTIDE SEQUENCE</scope>
    <source>
        <strain evidence="5">KCTC 62575</strain>
    </source>
</reference>
<keyword evidence="8" id="KW-1185">Reference proteome</keyword>